<evidence type="ECO:0000313" key="3">
    <source>
        <dbReference type="Proteomes" id="UP000196240"/>
    </source>
</evidence>
<feature type="transmembrane region" description="Helical" evidence="1">
    <location>
        <begin position="12"/>
        <end position="32"/>
    </location>
</feature>
<protein>
    <submittedName>
        <fullName evidence="2">Uncharacterized protein</fullName>
    </submittedName>
</protein>
<feature type="transmembrane region" description="Helical" evidence="1">
    <location>
        <begin position="52"/>
        <end position="76"/>
    </location>
</feature>
<proteinExistence type="predicted"/>
<accession>A0A1R7QF92</accession>
<dbReference type="Proteomes" id="UP000196240">
    <property type="component" value="Unassembled WGS sequence"/>
</dbReference>
<dbReference type="RefSeq" id="WP_087013567.1">
    <property type="nucleotide sequence ID" value="NZ_FUUY01000008.1"/>
</dbReference>
<dbReference type="EMBL" id="FUUY01000008">
    <property type="protein sequence ID" value="SJX22846.1"/>
    <property type="molecule type" value="Genomic_DNA"/>
</dbReference>
<feature type="transmembrane region" description="Helical" evidence="1">
    <location>
        <begin position="106"/>
        <end position="125"/>
    </location>
</feature>
<sequence length="242" mass="27274">MKLKEFSLTDIIAVISAAALIVTMASQTYFYYKLDALWVMSILSPSVYFIEVMKVLLLTSILIVGVSIFETIYSFLLKILIIKRKIPYKNNGKEINTLLIKNKKSYIRGFTVFSILLLMIIFWGLSKLGISVTNSIIYWTYFILGLSLALLTNKSLDLVTRRLTLILIVISVTALNAEIKISRLKNAPVVFIKESNSKVVRATLVEAYQDKIIVANSKDLNGGLKILKLDQVEKIVPIDSMN</sequence>
<organism evidence="2 3">
    <name type="scientific">Acinetobacter johnsonii</name>
    <dbReference type="NCBI Taxonomy" id="40214"/>
    <lineage>
        <taxon>Bacteria</taxon>
        <taxon>Pseudomonadati</taxon>
        <taxon>Pseudomonadota</taxon>
        <taxon>Gammaproteobacteria</taxon>
        <taxon>Moraxellales</taxon>
        <taxon>Moraxellaceae</taxon>
        <taxon>Acinetobacter</taxon>
    </lineage>
</organism>
<feature type="transmembrane region" description="Helical" evidence="1">
    <location>
        <begin position="163"/>
        <end position="179"/>
    </location>
</feature>
<keyword evidence="1" id="KW-0472">Membrane</keyword>
<reference evidence="2 3" key="1">
    <citation type="submission" date="2017-02" db="EMBL/GenBank/DDBJ databases">
        <authorList>
            <person name="Peterson S.W."/>
        </authorList>
    </citation>
    <scope>NUCLEOTIDE SEQUENCE [LARGE SCALE GENOMIC DNA]</scope>
    <source>
        <strain evidence="2">C6</strain>
    </source>
</reference>
<evidence type="ECO:0000313" key="2">
    <source>
        <dbReference type="EMBL" id="SJX22846.1"/>
    </source>
</evidence>
<keyword evidence="1" id="KW-1133">Transmembrane helix</keyword>
<gene>
    <name evidence="2" type="ORF">ACNJC6_02499</name>
</gene>
<name>A0A1R7QF92_ACIJO</name>
<keyword evidence="1" id="KW-0812">Transmembrane</keyword>
<feature type="transmembrane region" description="Helical" evidence="1">
    <location>
        <begin position="131"/>
        <end position="151"/>
    </location>
</feature>
<evidence type="ECO:0000256" key="1">
    <source>
        <dbReference type="SAM" id="Phobius"/>
    </source>
</evidence>
<dbReference type="AlphaFoldDB" id="A0A1R7QF92"/>